<gene>
    <name evidence="1" type="ORF">HLV41_19340</name>
</gene>
<sequence length="166" mass="17462">MLPASIAPSAAPSAVATVRELFADKIGDVLLELLQTARANGASRVDVALIGTTGDQLLQISDDGNGLDEPGAIFAYPLPRFGIFSLAGRDVIVRSWSHDAHQGWSAHITAGAWTGRRPIVISPDPIRRGTSITFRMPAIPEAVMRAALTEAAALAGLSAHFDQRGV</sequence>
<dbReference type="EMBL" id="JABYQV010000028">
    <property type="protein sequence ID" value="NVP33193.1"/>
    <property type="molecule type" value="Genomic_DNA"/>
</dbReference>
<dbReference type="SUPFAM" id="SSF55874">
    <property type="entry name" value="ATPase domain of HSP90 chaperone/DNA topoisomerase II/histidine kinase"/>
    <property type="match status" value="1"/>
</dbReference>
<evidence type="ECO:0000313" key="2">
    <source>
        <dbReference type="Proteomes" id="UP000531581"/>
    </source>
</evidence>
<proteinExistence type="predicted"/>
<dbReference type="Proteomes" id="UP000531581">
    <property type="component" value="Unassembled WGS sequence"/>
</dbReference>
<evidence type="ECO:0000313" key="1">
    <source>
        <dbReference type="EMBL" id="NVP33193.1"/>
    </source>
</evidence>
<accession>A0A7Y7UTN5</accession>
<organism evidence="1 2">
    <name type="scientific">Sphingomonas sanguinis</name>
    <dbReference type="NCBI Taxonomy" id="33051"/>
    <lineage>
        <taxon>Bacteria</taxon>
        <taxon>Pseudomonadati</taxon>
        <taxon>Pseudomonadota</taxon>
        <taxon>Alphaproteobacteria</taxon>
        <taxon>Sphingomonadales</taxon>
        <taxon>Sphingomonadaceae</taxon>
        <taxon>Sphingomonas</taxon>
    </lineage>
</organism>
<comment type="caution">
    <text evidence="1">The sequence shown here is derived from an EMBL/GenBank/DDBJ whole genome shotgun (WGS) entry which is preliminary data.</text>
</comment>
<name>A0A7Y7UTN5_9SPHN</name>
<dbReference type="RefSeq" id="WP_076709869.1">
    <property type="nucleotide sequence ID" value="NZ_JABEOW010000046.1"/>
</dbReference>
<dbReference type="AlphaFoldDB" id="A0A7Y7UTN5"/>
<reference evidence="1 2" key="1">
    <citation type="submission" date="2020-05" db="EMBL/GenBank/DDBJ databases">
        <title>Draft Genome Sequences of Sphingomonas sp. Isolated from the International Space Station.</title>
        <authorList>
            <person name="Bijlani S."/>
            <person name="Singh N.K."/>
            <person name="Mason C.E."/>
            <person name="Wang C.C."/>
            <person name="Venkateswaran K."/>
        </authorList>
    </citation>
    <scope>NUCLEOTIDE SEQUENCE [LARGE SCALE GENOMIC DNA]</scope>
    <source>
        <strain evidence="1">ISS-IIF7SWP</strain>
    </source>
</reference>
<dbReference type="InterPro" id="IPR036890">
    <property type="entry name" value="HATPase_C_sf"/>
</dbReference>
<protein>
    <submittedName>
        <fullName evidence="1">Uncharacterized protein</fullName>
    </submittedName>
</protein>